<dbReference type="AlphaFoldDB" id="A0A9Q0DWD9"/>
<organism evidence="1 2">
    <name type="scientific">Muraenolepis orangiensis</name>
    <name type="common">Patagonian moray cod</name>
    <dbReference type="NCBI Taxonomy" id="630683"/>
    <lineage>
        <taxon>Eukaryota</taxon>
        <taxon>Metazoa</taxon>
        <taxon>Chordata</taxon>
        <taxon>Craniata</taxon>
        <taxon>Vertebrata</taxon>
        <taxon>Euteleostomi</taxon>
        <taxon>Actinopterygii</taxon>
        <taxon>Neopterygii</taxon>
        <taxon>Teleostei</taxon>
        <taxon>Neoteleostei</taxon>
        <taxon>Acanthomorphata</taxon>
        <taxon>Zeiogadaria</taxon>
        <taxon>Gadariae</taxon>
        <taxon>Gadiformes</taxon>
        <taxon>Muraenolepidoidei</taxon>
        <taxon>Muraenolepididae</taxon>
        <taxon>Muraenolepis</taxon>
    </lineage>
</organism>
<keyword evidence="2" id="KW-1185">Reference proteome</keyword>
<sequence>MKKRLFRLDRMERGLRSFLYEDQVRALSLGKRSRRAVWSPETVGKAGELRHAVGNRGYEYLRETGYPLPSYRTLCNRLETKITVTAHLSCQELAELGLGLMAPASAYSPPGAVSVGGDEDAVVDELIGVLS</sequence>
<proteinExistence type="predicted"/>
<evidence type="ECO:0000313" key="2">
    <source>
        <dbReference type="Proteomes" id="UP001148018"/>
    </source>
</evidence>
<name>A0A9Q0DWD9_9TELE</name>
<gene>
    <name evidence="1" type="ORF">NHX12_004251</name>
</gene>
<evidence type="ECO:0000313" key="1">
    <source>
        <dbReference type="EMBL" id="KAJ3594946.1"/>
    </source>
</evidence>
<reference evidence="1" key="1">
    <citation type="submission" date="2022-07" db="EMBL/GenBank/DDBJ databases">
        <title>Chromosome-level genome of Muraenolepis orangiensis.</title>
        <authorList>
            <person name="Kim J."/>
        </authorList>
    </citation>
    <scope>NUCLEOTIDE SEQUENCE</scope>
    <source>
        <strain evidence="1">KU_S4_2022</strain>
        <tissue evidence="1">Muscle</tissue>
    </source>
</reference>
<accession>A0A9Q0DWD9</accession>
<dbReference type="Proteomes" id="UP001148018">
    <property type="component" value="Unassembled WGS sequence"/>
</dbReference>
<dbReference type="EMBL" id="JANIIK010000111">
    <property type="protein sequence ID" value="KAJ3594946.1"/>
    <property type="molecule type" value="Genomic_DNA"/>
</dbReference>
<protein>
    <submittedName>
        <fullName evidence="1">Uncharacterized protein</fullName>
    </submittedName>
</protein>
<comment type="caution">
    <text evidence="1">The sequence shown here is derived from an EMBL/GenBank/DDBJ whole genome shotgun (WGS) entry which is preliminary data.</text>
</comment>
<dbReference type="OrthoDB" id="7312725at2759"/>